<dbReference type="SUPFAM" id="SSF57850">
    <property type="entry name" value="RING/U-box"/>
    <property type="match status" value="1"/>
</dbReference>
<dbReference type="VEuPathDB" id="FungiDB:ASPFODRAFT_713883"/>
<name>A0A1M3SYW3_ASPLC</name>
<protein>
    <recommendedName>
        <fullName evidence="3">IBR domain-containing protein</fullName>
    </recommendedName>
</protein>
<evidence type="ECO:0008006" key="3">
    <source>
        <dbReference type="Google" id="ProtNLM"/>
    </source>
</evidence>
<dbReference type="OrthoDB" id="9977870at2759"/>
<reference evidence="2" key="1">
    <citation type="journal article" date="2017" name="Genome Biol.">
        <title>Comparative genomics reveals high biological diversity and specific adaptations in the industrially and medically important fungal genus Aspergillus.</title>
        <authorList>
            <person name="de Vries R.P."/>
            <person name="Riley R."/>
            <person name="Wiebenga A."/>
            <person name="Aguilar-Osorio G."/>
            <person name="Amillis S."/>
            <person name="Uchima C.A."/>
            <person name="Anderluh G."/>
            <person name="Asadollahi M."/>
            <person name="Askin M."/>
            <person name="Barry K."/>
            <person name="Battaglia E."/>
            <person name="Bayram O."/>
            <person name="Benocci T."/>
            <person name="Braus-Stromeyer S.A."/>
            <person name="Caldana C."/>
            <person name="Canovas D."/>
            <person name="Cerqueira G.C."/>
            <person name="Chen F."/>
            <person name="Chen W."/>
            <person name="Choi C."/>
            <person name="Clum A."/>
            <person name="Dos Santos R.A."/>
            <person name="Damasio A.R."/>
            <person name="Diallinas G."/>
            <person name="Emri T."/>
            <person name="Fekete E."/>
            <person name="Flipphi M."/>
            <person name="Freyberg S."/>
            <person name="Gallo A."/>
            <person name="Gournas C."/>
            <person name="Habgood R."/>
            <person name="Hainaut M."/>
            <person name="Harispe M.L."/>
            <person name="Henrissat B."/>
            <person name="Hilden K.S."/>
            <person name="Hope R."/>
            <person name="Hossain A."/>
            <person name="Karabika E."/>
            <person name="Karaffa L."/>
            <person name="Karanyi Z."/>
            <person name="Krasevec N."/>
            <person name="Kuo A."/>
            <person name="Kusch H."/>
            <person name="LaButti K."/>
            <person name="Lagendijk E.L."/>
            <person name="Lapidus A."/>
            <person name="Levasseur A."/>
            <person name="Lindquist E."/>
            <person name="Lipzen A."/>
            <person name="Logrieco A.F."/>
            <person name="MacCabe A."/>
            <person name="Maekelae M.R."/>
            <person name="Malavazi I."/>
            <person name="Melin P."/>
            <person name="Meyer V."/>
            <person name="Mielnichuk N."/>
            <person name="Miskei M."/>
            <person name="Molnar A.P."/>
            <person name="Mule G."/>
            <person name="Ngan C.Y."/>
            <person name="Orejas M."/>
            <person name="Orosz E."/>
            <person name="Ouedraogo J.P."/>
            <person name="Overkamp K.M."/>
            <person name="Park H.-S."/>
            <person name="Perrone G."/>
            <person name="Piumi F."/>
            <person name="Punt P.J."/>
            <person name="Ram A.F."/>
            <person name="Ramon A."/>
            <person name="Rauscher S."/>
            <person name="Record E."/>
            <person name="Riano-Pachon D.M."/>
            <person name="Robert V."/>
            <person name="Roehrig J."/>
            <person name="Ruller R."/>
            <person name="Salamov A."/>
            <person name="Salih N.S."/>
            <person name="Samson R.A."/>
            <person name="Sandor E."/>
            <person name="Sanguinetti M."/>
            <person name="Schuetze T."/>
            <person name="Sepcic K."/>
            <person name="Shelest E."/>
            <person name="Sherlock G."/>
            <person name="Sophianopoulou V."/>
            <person name="Squina F.M."/>
            <person name="Sun H."/>
            <person name="Susca A."/>
            <person name="Todd R.B."/>
            <person name="Tsang A."/>
            <person name="Unkles S.E."/>
            <person name="van de Wiele N."/>
            <person name="van Rossen-Uffink D."/>
            <person name="Oliveira J.V."/>
            <person name="Vesth T.C."/>
            <person name="Visser J."/>
            <person name="Yu J.-H."/>
            <person name="Zhou M."/>
            <person name="Andersen M.R."/>
            <person name="Archer D.B."/>
            <person name="Baker S.E."/>
            <person name="Benoit I."/>
            <person name="Brakhage A.A."/>
            <person name="Braus G.H."/>
            <person name="Fischer R."/>
            <person name="Frisvad J.C."/>
            <person name="Goldman G.H."/>
            <person name="Houbraken J."/>
            <person name="Oakley B."/>
            <person name="Pocsi I."/>
            <person name="Scazzocchio C."/>
            <person name="Seiboth B."/>
            <person name="vanKuyk P.A."/>
            <person name="Wortman J."/>
            <person name="Dyer P.S."/>
            <person name="Grigoriev I.V."/>
        </authorList>
    </citation>
    <scope>NUCLEOTIDE SEQUENCE [LARGE SCALE GENOMIC DNA]</scope>
    <source>
        <strain evidence="2">CBS 106.47</strain>
    </source>
</reference>
<dbReference type="CDD" id="cd22584">
    <property type="entry name" value="Rcat_RBR_unk"/>
    <property type="match status" value="1"/>
</dbReference>
<proteinExistence type="predicted"/>
<dbReference type="AlphaFoldDB" id="A0A1M3SYW3"/>
<organism evidence="1 2">
    <name type="scientific">Aspergillus luchuensis (strain CBS 106.47)</name>
    <dbReference type="NCBI Taxonomy" id="1137211"/>
    <lineage>
        <taxon>Eukaryota</taxon>
        <taxon>Fungi</taxon>
        <taxon>Dikarya</taxon>
        <taxon>Ascomycota</taxon>
        <taxon>Pezizomycotina</taxon>
        <taxon>Eurotiomycetes</taxon>
        <taxon>Eurotiomycetidae</taxon>
        <taxon>Eurotiales</taxon>
        <taxon>Aspergillaceae</taxon>
        <taxon>Aspergillus</taxon>
        <taxon>Aspergillus subgen. Circumdati</taxon>
    </lineage>
</organism>
<evidence type="ECO:0000313" key="1">
    <source>
        <dbReference type="EMBL" id="OJZ79714.1"/>
    </source>
</evidence>
<dbReference type="EMBL" id="KV878275">
    <property type="protein sequence ID" value="OJZ79714.1"/>
    <property type="molecule type" value="Genomic_DNA"/>
</dbReference>
<gene>
    <name evidence="1" type="ORF">ASPFODRAFT_713883</name>
</gene>
<dbReference type="Proteomes" id="UP000184063">
    <property type="component" value="Unassembled WGS sequence"/>
</dbReference>
<dbReference type="Gene3D" id="1.20.120.1750">
    <property type="match status" value="1"/>
</dbReference>
<accession>A0A1M3SYW3</accession>
<sequence length="176" mass="20664">MRISILAVVPRDKKTVTQAEGDSESDGKVATAQENGWQRCFSCWRMVELDHGCNYMTFVAFCRCGAECCYNCRMEWKNCQCEFHNGTSIVSLHVHIESLIEKQASRQLRYTKLPPPPNKMPTRPFWRVSSYRRLMSLAFKLRRRKLKTQLWQMRNPLQLWKLLLSPLIGQHDNARV</sequence>
<evidence type="ECO:0000313" key="2">
    <source>
        <dbReference type="Proteomes" id="UP000184063"/>
    </source>
</evidence>